<proteinExistence type="predicted"/>
<keyword evidence="3" id="KW-1185">Reference proteome</keyword>
<feature type="domain" description="FAD-binding" evidence="1">
    <location>
        <begin position="5"/>
        <end position="331"/>
    </location>
</feature>
<accession>A0A7W7GYW2</accession>
<dbReference type="Gene3D" id="3.50.50.60">
    <property type="entry name" value="FAD/NAD(P)-binding domain"/>
    <property type="match status" value="1"/>
</dbReference>
<organism evidence="2 3">
    <name type="scientific">Actinoplanes octamycinicus</name>
    <dbReference type="NCBI Taxonomy" id="135948"/>
    <lineage>
        <taxon>Bacteria</taxon>
        <taxon>Bacillati</taxon>
        <taxon>Actinomycetota</taxon>
        <taxon>Actinomycetes</taxon>
        <taxon>Micromonosporales</taxon>
        <taxon>Micromonosporaceae</taxon>
        <taxon>Actinoplanes</taxon>
    </lineage>
</organism>
<reference evidence="2 3" key="1">
    <citation type="submission" date="2020-08" db="EMBL/GenBank/DDBJ databases">
        <title>Sequencing the genomes of 1000 actinobacteria strains.</title>
        <authorList>
            <person name="Klenk H.-P."/>
        </authorList>
    </citation>
    <scope>NUCLEOTIDE SEQUENCE [LARGE SCALE GENOMIC DNA]</scope>
    <source>
        <strain evidence="2 3">DSM 45809</strain>
    </source>
</reference>
<dbReference type="InterPro" id="IPR051704">
    <property type="entry name" value="FAD_aromatic-hydroxylase"/>
</dbReference>
<name>A0A7W7GYW2_9ACTN</name>
<evidence type="ECO:0000259" key="1">
    <source>
        <dbReference type="Pfam" id="PF01494"/>
    </source>
</evidence>
<sequence length="366" mass="39517">MKRTALISGAGIAGTTAAYWLARHGWETTIVERSGDLRSSGNPVDVRGPALPVTEQMGVLPGLRAVATHAKGMRILDPTGRPIARLPMGSEDGDVEVMRGDLARVLWSATEDDTELILDDTITGLEQDPEGVDATFERSGPRRFDLVIGADGLHSTVRRIAFGPEREFSDYLGLYVATVQFGGPPANPDEVELLNVPGRLLGLHPARGEAGVAFIFRHPELTGVDRHDSTAQKQVITRAYQGIGWRVPELLDRLQEADDIYFDAVTRVRLASWSRGRIVLLGDAASCVSLFGDGSTMAIAGAHQLASALAASPGDPQAALRRYESNHRKLTAQKQRRVHLAATLLVPAHRLTLATRNSVARVLSHA</sequence>
<dbReference type="SUPFAM" id="SSF51905">
    <property type="entry name" value="FAD/NAD(P)-binding domain"/>
    <property type="match status" value="1"/>
</dbReference>
<dbReference type="GO" id="GO:0071949">
    <property type="term" value="F:FAD binding"/>
    <property type="evidence" value="ECO:0007669"/>
    <property type="project" value="InterPro"/>
</dbReference>
<evidence type="ECO:0000313" key="3">
    <source>
        <dbReference type="Proteomes" id="UP000546162"/>
    </source>
</evidence>
<protein>
    <submittedName>
        <fullName evidence="2">2-polyprenyl-6-methoxyphenol hydroxylase-like FAD-dependent oxidoreductase</fullName>
    </submittedName>
</protein>
<dbReference type="AlphaFoldDB" id="A0A7W7GYW2"/>
<dbReference type="InterPro" id="IPR036188">
    <property type="entry name" value="FAD/NAD-bd_sf"/>
</dbReference>
<dbReference type="PANTHER" id="PTHR46865">
    <property type="entry name" value="OXIDOREDUCTASE-RELATED"/>
    <property type="match status" value="1"/>
</dbReference>
<dbReference type="Pfam" id="PF01494">
    <property type="entry name" value="FAD_binding_3"/>
    <property type="match status" value="1"/>
</dbReference>
<evidence type="ECO:0000313" key="2">
    <source>
        <dbReference type="EMBL" id="MBB4740845.1"/>
    </source>
</evidence>
<gene>
    <name evidence="2" type="ORF">BJY16_004304</name>
</gene>
<dbReference type="EMBL" id="JACHNB010000001">
    <property type="protein sequence ID" value="MBB4740845.1"/>
    <property type="molecule type" value="Genomic_DNA"/>
</dbReference>
<dbReference type="InterPro" id="IPR002938">
    <property type="entry name" value="FAD-bd"/>
</dbReference>
<dbReference type="PANTHER" id="PTHR46865:SF2">
    <property type="entry name" value="MONOOXYGENASE"/>
    <property type="match status" value="1"/>
</dbReference>
<dbReference type="PRINTS" id="PR00420">
    <property type="entry name" value="RNGMNOXGNASE"/>
</dbReference>
<dbReference type="Gene3D" id="3.30.9.10">
    <property type="entry name" value="D-Amino Acid Oxidase, subunit A, domain 2"/>
    <property type="match status" value="1"/>
</dbReference>
<comment type="caution">
    <text evidence="2">The sequence shown here is derived from an EMBL/GenBank/DDBJ whole genome shotgun (WGS) entry which is preliminary data.</text>
</comment>
<dbReference type="Proteomes" id="UP000546162">
    <property type="component" value="Unassembled WGS sequence"/>
</dbReference>
<dbReference type="RefSeq" id="WP_185041397.1">
    <property type="nucleotide sequence ID" value="NZ_BAABFG010000005.1"/>
</dbReference>